<accession>A0A9W6T876</accession>
<dbReference type="Pfam" id="PF00106">
    <property type="entry name" value="adh_short"/>
    <property type="match status" value="2"/>
</dbReference>
<sequence>MSVAKTVLITGSNRGIGLAFTRHYVANGWKVIAAARDVEGATDELAVSKVIPLDISDEVSIAKVAESLKGEPIDLLINNAGMGGGGGIPDVTKAEIMKLFEVNAVGPFLVTRALLPNLKLAVAKNGSATVGQVTSRMGSIADNGSGGRYSYRASKSALNMLNKSLSIDLKDDKIITLALHPGYVFTRMTGHTGEVTTEESVAGLTKIIANAKPEDSGKYFHFRGDILPCLSCPVQLMALAVFKIISLDVTDEDSITKAAEQLKGEPIDLLVNNAGMSSSSAGLLDVSKADLMKLFEVNTVGPFLVTKAFLPNLKLAVAKHGSATVAQISSQRGSVAQNDTGGKYSYRTSKAALNMVNKSLAIDLNNDKITTLALHPGYVVTRMTGHKGEVTPEESVAGLTKVIANAKLEDSGRYLDFLGNTLPW</sequence>
<dbReference type="InterPro" id="IPR052184">
    <property type="entry name" value="SDR_enzymes"/>
</dbReference>
<dbReference type="Proteomes" id="UP001165083">
    <property type="component" value="Unassembled WGS sequence"/>
</dbReference>
<dbReference type="PRINTS" id="PR00080">
    <property type="entry name" value="SDRFAMILY"/>
</dbReference>
<evidence type="ECO:0000313" key="2">
    <source>
        <dbReference type="EMBL" id="GMF09415.1"/>
    </source>
</evidence>
<dbReference type="AlphaFoldDB" id="A0A9W6T876"/>
<dbReference type="GO" id="GO:0016616">
    <property type="term" value="F:oxidoreductase activity, acting on the CH-OH group of donors, NAD or NADP as acceptor"/>
    <property type="evidence" value="ECO:0007669"/>
    <property type="project" value="TreeGrafter"/>
</dbReference>
<dbReference type="PRINTS" id="PR00081">
    <property type="entry name" value="GDHRDH"/>
</dbReference>
<proteinExistence type="inferred from homology"/>
<dbReference type="PANTHER" id="PTHR45458:SF1">
    <property type="entry name" value="SHORT CHAIN DEHYDROGENASE"/>
    <property type="match status" value="1"/>
</dbReference>
<organism evidence="2 3">
    <name type="scientific">Phytophthora lilii</name>
    <dbReference type="NCBI Taxonomy" id="2077276"/>
    <lineage>
        <taxon>Eukaryota</taxon>
        <taxon>Sar</taxon>
        <taxon>Stramenopiles</taxon>
        <taxon>Oomycota</taxon>
        <taxon>Peronosporomycetes</taxon>
        <taxon>Peronosporales</taxon>
        <taxon>Peronosporaceae</taxon>
        <taxon>Phytophthora</taxon>
    </lineage>
</organism>
<name>A0A9W6T876_9STRA</name>
<dbReference type="EMBL" id="BSXW01000009">
    <property type="protein sequence ID" value="GMF09415.1"/>
    <property type="molecule type" value="Genomic_DNA"/>
</dbReference>
<dbReference type="SUPFAM" id="SSF51735">
    <property type="entry name" value="NAD(P)-binding Rossmann-fold domains"/>
    <property type="match status" value="2"/>
</dbReference>
<dbReference type="Gene3D" id="3.40.50.720">
    <property type="entry name" value="NAD(P)-binding Rossmann-like Domain"/>
    <property type="match status" value="2"/>
</dbReference>
<dbReference type="PANTHER" id="PTHR45458">
    <property type="entry name" value="SHORT-CHAIN DEHYDROGENASE/REDUCTASE SDR"/>
    <property type="match status" value="1"/>
</dbReference>
<dbReference type="InterPro" id="IPR036291">
    <property type="entry name" value="NAD(P)-bd_dom_sf"/>
</dbReference>
<keyword evidence="3" id="KW-1185">Reference proteome</keyword>
<evidence type="ECO:0000313" key="3">
    <source>
        <dbReference type="Proteomes" id="UP001165083"/>
    </source>
</evidence>
<evidence type="ECO:0000256" key="1">
    <source>
        <dbReference type="RuleBase" id="RU000363"/>
    </source>
</evidence>
<protein>
    <submittedName>
        <fullName evidence="2">Unnamed protein product</fullName>
    </submittedName>
</protein>
<dbReference type="InterPro" id="IPR002347">
    <property type="entry name" value="SDR_fam"/>
</dbReference>
<dbReference type="OrthoDB" id="1933717at2759"/>
<comment type="caution">
    <text evidence="2">The sequence shown here is derived from an EMBL/GenBank/DDBJ whole genome shotgun (WGS) entry which is preliminary data.</text>
</comment>
<comment type="similarity">
    <text evidence="1">Belongs to the short-chain dehydrogenases/reductases (SDR) family.</text>
</comment>
<gene>
    <name evidence="2" type="ORF">Plil01_000031900</name>
</gene>
<dbReference type="CDD" id="cd05325">
    <property type="entry name" value="carb_red_sniffer_like_SDR_c"/>
    <property type="match status" value="2"/>
</dbReference>
<reference evidence="2" key="1">
    <citation type="submission" date="2023-04" db="EMBL/GenBank/DDBJ databases">
        <title>Phytophthora lilii NBRC 32176.</title>
        <authorList>
            <person name="Ichikawa N."/>
            <person name="Sato H."/>
            <person name="Tonouchi N."/>
        </authorList>
    </citation>
    <scope>NUCLEOTIDE SEQUENCE</scope>
    <source>
        <strain evidence="2">NBRC 32176</strain>
    </source>
</reference>